<dbReference type="EMBL" id="OJIN01000192">
    <property type="protein sequence ID" value="SPD75257.1"/>
    <property type="molecule type" value="Genomic_DNA"/>
</dbReference>
<reference evidence="3" key="1">
    <citation type="submission" date="2018-01" db="EMBL/GenBank/DDBJ databases">
        <authorList>
            <person name="Regsiter A."/>
            <person name="William W."/>
        </authorList>
    </citation>
    <scope>NUCLEOTIDE SEQUENCE</scope>
    <source>
        <strain evidence="3">TRIP AH-1</strain>
    </source>
</reference>
<name>A0A445N0L0_9BACT</name>
<accession>A0A445N0L0</accession>
<evidence type="ECO:0000256" key="1">
    <source>
        <dbReference type="SAM" id="MobiDB-lite"/>
    </source>
</evidence>
<dbReference type="EMBL" id="OJIN01000064">
    <property type="protein sequence ID" value="SPD72822.1"/>
    <property type="molecule type" value="Genomic_DNA"/>
</dbReference>
<dbReference type="AlphaFoldDB" id="A0A445N0L0"/>
<protein>
    <submittedName>
        <fullName evidence="3">Uncharacterized protein</fullName>
    </submittedName>
</protein>
<feature type="compositionally biased region" description="Polar residues" evidence="1">
    <location>
        <begin position="11"/>
        <end position="24"/>
    </location>
</feature>
<organism evidence="3">
    <name type="scientific">uncultured Desulfobacterium sp</name>
    <dbReference type="NCBI Taxonomy" id="201089"/>
    <lineage>
        <taxon>Bacteria</taxon>
        <taxon>Pseudomonadati</taxon>
        <taxon>Thermodesulfobacteriota</taxon>
        <taxon>Desulfobacteria</taxon>
        <taxon>Desulfobacterales</taxon>
        <taxon>Desulfobacteriaceae</taxon>
        <taxon>Desulfobacterium</taxon>
        <taxon>environmental samples</taxon>
    </lineage>
</organism>
<gene>
    <name evidence="2" type="ORF">PITCH_A1560002</name>
    <name evidence="3" type="ORF">PITCH_A50059</name>
</gene>
<proteinExistence type="predicted"/>
<evidence type="ECO:0000313" key="3">
    <source>
        <dbReference type="EMBL" id="SPD75257.1"/>
    </source>
</evidence>
<feature type="region of interest" description="Disordered" evidence="1">
    <location>
        <begin position="1"/>
        <end position="24"/>
    </location>
</feature>
<sequence length="69" mass="7831">MVKERGGDHGNQYSSGNFLTLKNCQNEPSHKTTVDCVKEYGDRKSQDYKNQILTLKFDPEPSHKTTADV</sequence>
<evidence type="ECO:0000313" key="2">
    <source>
        <dbReference type="EMBL" id="SPD72822.1"/>
    </source>
</evidence>